<dbReference type="InterPro" id="IPR036259">
    <property type="entry name" value="MFS_trans_sf"/>
</dbReference>
<dbReference type="InterPro" id="IPR024989">
    <property type="entry name" value="MFS_assoc_dom"/>
</dbReference>
<feature type="transmembrane region" description="Helical" evidence="6">
    <location>
        <begin position="356"/>
        <end position="379"/>
    </location>
</feature>
<comment type="similarity">
    <text evidence="2">Belongs to the major facilitator superfamily. MFSD6 family.</text>
</comment>
<proteinExistence type="inferred from homology"/>
<comment type="subcellular location">
    <subcellularLocation>
        <location evidence="1">Membrane</location>
        <topology evidence="1">Multi-pass membrane protein</topology>
    </subcellularLocation>
</comment>
<evidence type="ECO:0000313" key="8">
    <source>
        <dbReference type="EMBL" id="GIY75905.1"/>
    </source>
</evidence>
<feature type="transmembrane region" description="Helical" evidence="6">
    <location>
        <begin position="432"/>
        <end position="452"/>
    </location>
</feature>
<keyword evidence="3 6" id="KW-0812">Transmembrane</keyword>
<feature type="transmembrane region" description="Helical" evidence="6">
    <location>
        <begin position="327"/>
        <end position="344"/>
    </location>
</feature>
<name>A0AAV4W1D5_9ARAC</name>
<evidence type="ECO:0000256" key="2">
    <source>
        <dbReference type="ARBA" id="ARBA00005241"/>
    </source>
</evidence>
<feature type="transmembrane region" description="Helical" evidence="6">
    <location>
        <begin position="69"/>
        <end position="89"/>
    </location>
</feature>
<feature type="domain" description="Major facilitator superfamily associated" evidence="7">
    <location>
        <begin position="65"/>
        <end position="559"/>
    </location>
</feature>
<keyword evidence="5 6" id="KW-0472">Membrane</keyword>
<feature type="transmembrane region" description="Helical" evidence="6">
    <location>
        <begin position="285"/>
        <end position="306"/>
    </location>
</feature>
<keyword evidence="9" id="KW-1185">Reference proteome</keyword>
<dbReference type="EMBL" id="BPLQ01013930">
    <property type="protein sequence ID" value="GIY75905.1"/>
    <property type="molecule type" value="Genomic_DNA"/>
</dbReference>
<dbReference type="SUPFAM" id="SSF103473">
    <property type="entry name" value="MFS general substrate transporter"/>
    <property type="match status" value="1"/>
</dbReference>
<keyword evidence="4 6" id="KW-1133">Transmembrane helix</keyword>
<dbReference type="Pfam" id="PF12832">
    <property type="entry name" value="MFS_1_like"/>
    <property type="match status" value="1"/>
</dbReference>
<feature type="transmembrane region" description="Helical" evidence="6">
    <location>
        <begin position="101"/>
        <end position="119"/>
    </location>
</feature>
<dbReference type="Gene3D" id="1.20.1250.20">
    <property type="entry name" value="MFS general substrate transporter like domains"/>
    <property type="match status" value="2"/>
</dbReference>
<evidence type="ECO:0000313" key="9">
    <source>
        <dbReference type="Proteomes" id="UP001054837"/>
    </source>
</evidence>
<organism evidence="8 9">
    <name type="scientific">Caerostris darwini</name>
    <dbReference type="NCBI Taxonomy" id="1538125"/>
    <lineage>
        <taxon>Eukaryota</taxon>
        <taxon>Metazoa</taxon>
        <taxon>Ecdysozoa</taxon>
        <taxon>Arthropoda</taxon>
        <taxon>Chelicerata</taxon>
        <taxon>Arachnida</taxon>
        <taxon>Araneae</taxon>
        <taxon>Araneomorphae</taxon>
        <taxon>Entelegynae</taxon>
        <taxon>Araneoidea</taxon>
        <taxon>Araneidae</taxon>
        <taxon>Caerostris</taxon>
    </lineage>
</organism>
<evidence type="ECO:0000256" key="5">
    <source>
        <dbReference type="ARBA" id="ARBA00023136"/>
    </source>
</evidence>
<dbReference type="PANTHER" id="PTHR16172">
    <property type="entry name" value="MAJOR FACILITATOR SUPERFAMILY DOMAIN-CONTAINING PROTEIN 6-LIKE"/>
    <property type="match status" value="1"/>
</dbReference>
<accession>A0AAV4W1D5</accession>
<feature type="transmembrane region" description="Helical" evidence="6">
    <location>
        <begin position="400"/>
        <end position="426"/>
    </location>
</feature>
<evidence type="ECO:0000259" key="7">
    <source>
        <dbReference type="Pfam" id="PF12832"/>
    </source>
</evidence>
<dbReference type="AlphaFoldDB" id="A0AAV4W1D5"/>
<feature type="transmembrane region" description="Helical" evidence="6">
    <location>
        <begin position="464"/>
        <end position="484"/>
    </location>
</feature>
<comment type="caution">
    <text evidence="8">The sequence shown here is derived from an EMBL/GenBank/DDBJ whole genome shotgun (WGS) entry which is preliminary data.</text>
</comment>
<dbReference type="PANTHER" id="PTHR16172:SF41">
    <property type="entry name" value="MAJOR FACILITATOR SUPERFAMILY DOMAIN-CONTAINING PROTEIN 6-LIKE"/>
    <property type="match status" value="1"/>
</dbReference>
<dbReference type="InterPro" id="IPR051717">
    <property type="entry name" value="MFS_MFSD6"/>
</dbReference>
<evidence type="ECO:0000256" key="6">
    <source>
        <dbReference type="SAM" id="Phobius"/>
    </source>
</evidence>
<sequence>MSSKDVQPAIEMNENVKDVFCGDPGLSRIALNATDKKPSPQDDDELNFTINIYKHWRIRIYKPLIPLKLVLFFWFGGGSFVPPFLTVYFKQRGITLSELSTFFILSPICQFCGTVLSGIAADKLGRSKPVLVANMIFAILFLSGILFIPRLNVPNCASQPINLKCHPYQFDRLITKTSCDVVEDIIEVNSCNVQCPENVTEYCDGQNLICEILAGSEMRRNFSLSIHVKGSYKIKDRCYYNVSSMFHENATYSWCNVPHKMNCRVSCIVDSGVDCSDEGDNRDGLLITTMILFILFQTAYSNCYRFMDVTSMSLVKQHDSDFGRERFFSISGILVVSPIAGYLVDATTTDNVEKNYLAAFYLFMATVLVILVIVYKLEVRINSPGKKMWKKTMFLMKNPDVLSFVLVIFILGTAFCFTKNFMFWYLEGMNSPSFLIGLIPAVSALYGLPFLLTSRWWVNKIGATHIFILGLLGYVINSLGYSFLQDPWYSLVLEGTNIFTYHLLWVAVVLYSHEIAPEGLTSTVIATAGSIHYHIGKSSGSLIGGLIMDAFNGRVAFRVVGIICLVSAVLYALYLYIRRTCFTIVREHPAGIEDQGRPNVVTMKVT</sequence>
<dbReference type="Proteomes" id="UP001054837">
    <property type="component" value="Unassembled WGS sequence"/>
</dbReference>
<reference evidence="8 9" key="1">
    <citation type="submission" date="2021-06" db="EMBL/GenBank/DDBJ databases">
        <title>Caerostris darwini draft genome.</title>
        <authorList>
            <person name="Kono N."/>
            <person name="Arakawa K."/>
        </authorList>
    </citation>
    <scope>NUCLEOTIDE SEQUENCE [LARGE SCALE GENOMIC DNA]</scope>
</reference>
<feature type="transmembrane region" description="Helical" evidence="6">
    <location>
        <begin position="131"/>
        <end position="151"/>
    </location>
</feature>
<protein>
    <submittedName>
        <fullName evidence="8">MFS_1_like domain-containing protein</fullName>
    </submittedName>
</protein>
<evidence type="ECO:0000256" key="1">
    <source>
        <dbReference type="ARBA" id="ARBA00004141"/>
    </source>
</evidence>
<evidence type="ECO:0000256" key="4">
    <source>
        <dbReference type="ARBA" id="ARBA00022989"/>
    </source>
</evidence>
<feature type="transmembrane region" description="Helical" evidence="6">
    <location>
        <begin position="555"/>
        <end position="577"/>
    </location>
</feature>
<evidence type="ECO:0000256" key="3">
    <source>
        <dbReference type="ARBA" id="ARBA00022692"/>
    </source>
</evidence>
<dbReference type="GO" id="GO:0016020">
    <property type="term" value="C:membrane"/>
    <property type="evidence" value="ECO:0007669"/>
    <property type="project" value="UniProtKB-SubCell"/>
</dbReference>
<gene>
    <name evidence="8" type="primary">AVEN_87917_1</name>
    <name evidence="8" type="ORF">CDAR_303241</name>
</gene>